<dbReference type="RefSeq" id="WP_106220065.1">
    <property type="nucleotide sequence ID" value="NZ_PVWP01000002.1"/>
</dbReference>
<comment type="caution">
    <text evidence="3">The sequence shown here is derived from an EMBL/GenBank/DDBJ whole genome shotgun (WGS) entry which is preliminary data.</text>
</comment>
<keyword evidence="1 3" id="KW-0489">Methyltransferase</keyword>
<keyword evidence="4" id="KW-1185">Reference proteome</keyword>
<dbReference type="GO" id="GO:0032259">
    <property type="term" value="P:methylation"/>
    <property type="evidence" value="ECO:0007669"/>
    <property type="project" value="UniProtKB-KW"/>
</dbReference>
<organism evidence="3 4">
    <name type="scientific">Aphanothece cf. minutissima CCALA 015</name>
    <dbReference type="NCBI Taxonomy" id="2107695"/>
    <lineage>
        <taxon>Bacteria</taxon>
        <taxon>Bacillati</taxon>
        <taxon>Cyanobacteriota</taxon>
        <taxon>Cyanophyceae</taxon>
        <taxon>Oscillatoriophycideae</taxon>
        <taxon>Chroococcales</taxon>
        <taxon>Aphanothecaceae</taxon>
        <taxon>Aphanothece</taxon>
    </lineage>
</organism>
<sequence length="392" mass="42691">MIPPSPGSPAVPAWLAQRLRAAGGSVPFLDYMDWALHDPDHGAYGSGRLQIGPGGDFATAPSLGEEFARLLAPQVAQWLALLPADAPLALVETGPGEGQLAQQLAEALHTGWPSLAGRTELVLVEPNAGMAERQRRRLASCPLPVRWADLRTLADVPLRGVVLAHEVLDALAVERFERRGERWCRQRVVLENDGLRLEAGEPLSGAMLASLADLGLLPLDERRPEGWCSELHPGLAPWLAACAAALDQGWLLVIDYAHEARRYYAPQRSNGTLMAYRRQRASDDPLREPGQWDLTAHLCLESLDIAARAGGWQPQGVCRQGEALLALGLAQRLHGLQRQSSTPLAELLQRRETLLRLVDPAGLGEFRWIALRRDGEPATPGREPLFLSPPSA</sequence>
<reference evidence="3 4" key="1">
    <citation type="submission" date="2018-02" db="EMBL/GenBank/DDBJ databases">
        <authorList>
            <person name="Moore K."/>
            <person name="Momper L."/>
        </authorList>
    </citation>
    <scope>NUCLEOTIDE SEQUENCE [LARGE SCALE GENOMIC DNA]</scope>
    <source>
        <strain evidence="3 4">CCALA 015</strain>
    </source>
</reference>
<dbReference type="Proteomes" id="UP000238218">
    <property type="component" value="Unassembled WGS sequence"/>
</dbReference>
<dbReference type="PANTHER" id="PTHR12049">
    <property type="entry name" value="PROTEIN ARGININE METHYLTRANSFERASE NDUFAF7, MITOCHONDRIAL"/>
    <property type="match status" value="1"/>
</dbReference>
<dbReference type="Gene3D" id="3.40.50.12710">
    <property type="match status" value="1"/>
</dbReference>
<name>A0ABX5FAE0_9CHRO</name>
<evidence type="ECO:0000313" key="4">
    <source>
        <dbReference type="Proteomes" id="UP000238218"/>
    </source>
</evidence>
<dbReference type="PANTHER" id="PTHR12049:SF7">
    <property type="entry name" value="PROTEIN ARGININE METHYLTRANSFERASE NDUFAF7, MITOCHONDRIAL"/>
    <property type="match status" value="1"/>
</dbReference>
<keyword evidence="2" id="KW-0808">Transferase</keyword>
<gene>
    <name evidence="3" type="ORF">C7B81_04385</name>
</gene>
<dbReference type="EMBL" id="PVWP01000002">
    <property type="protein sequence ID" value="PSB38795.1"/>
    <property type="molecule type" value="Genomic_DNA"/>
</dbReference>
<evidence type="ECO:0000313" key="3">
    <source>
        <dbReference type="EMBL" id="PSB38795.1"/>
    </source>
</evidence>
<dbReference type="InterPro" id="IPR038375">
    <property type="entry name" value="NDUFAF7_sf"/>
</dbReference>
<protein>
    <submittedName>
        <fullName evidence="3">SAM-dependent methyltransferase</fullName>
    </submittedName>
</protein>
<reference evidence="3 4" key="2">
    <citation type="submission" date="2018-03" db="EMBL/GenBank/DDBJ databases">
        <title>The ancient ancestry and fast evolution of plastids.</title>
        <authorList>
            <person name="Moore K.R."/>
            <person name="Magnabosco C."/>
            <person name="Momper L."/>
            <person name="Gold D.A."/>
            <person name="Bosak T."/>
            <person name="Fournier G.P."/>
        </authorList>
    </citation>
    <scope>NUCLEOTIDE SEQUENCE [LARGE SCALE GENOMIC DNA]</scope>
    <source>
        <strain evidence="3 4">CCALA 015</strain>
    </source>
</reference>
<dbReference type="InterPro" id="IPR003788">
    <property type="entry name" value="NDUFAF7"/>
</dbReference>
<evidence type="ECO:0000256" key="2">
    <source>
        <dbReference type="ARBA" id="ARBA00022679"/>
    </source>
</evidence>
<accession>A0ABX5FAE0</accession>
<dbReference type="GO" id="GO:0008168">
    <property type="term" value="F:methyltransferase activity"/>
    <property type="evidence" value="ECO:0007669"/>
    <property type="project" value="UniProtKB-KW"/>
</dbReference>
<dbReference type="InterPro" id="IPR029063">
    <property type="entry name" value="SAM-dependent_MTases_sf"/>
</dbReference>
<dbReference type="Pfam" id="PF02636">
    <property type="entry name" value="Methyltransf_28"/>
    <property type="match status" value="1"/>
</dbReference>
<proteinExistence type="predicted"/>
<evidence type="ECO:0000256" key="1">
    <source>
        <dbReference type="ARBA" id="ARBA00022603"/>
    </source>
</evidence>
<dbReference type="SUPFAM" id="SSF53335">
    <property type="entry name" value="S-adenosyl-L-methionine-dependent methyltransferases"/>
    <property type="match status" value="1"/>
</dbReference>